<dbReference type="EMBL" id="JASMQC010000007">
    <property type="protein sequence ID" value="KAK1943579.1"/>
    <property type="molecule type" value="Genomic_DNA"/>
</dbReference>
<evidence type="ECO:0000313" key="1">
    <source>
        <dbReference type="EMBL" id="KAK1943579.1"/>
    </source>
</evidence>
<protein>
    <submittedName>
        <fullName evidence="1">Uncharacterized protein</fullName>
    </submittedName>
</protein>
<reference evidence="1" key="1">
    <citation type="submission" date="2023-08" db="EMBL/GenBank/DDBJ databases">
        <title>Reference Genome Resource for the Citrus Pathogen Phytophthora citrophthora.</title>
        <authorList>
            <person name="Moller H."/>
            <person name="Coetzee B."/>
            <person name="Rose L.J."/>
            <person name="Van Niekerk J.M."/>
        </authorList>
    </citation>
    <scope>NUCLEOTIDE SEQUENCE</scope>
    <source>
        <strain evidence="1">STE-U-9442</strain>
    </source>
</reference>
<dbReference type="AlphaFoldDB" id="A0AAD9GS54"/>
<gene>
    <name evidence="1" type="ORF">P3T76_004975</name>
</gene>
<accession>A0AAD9GS54</accession>
<sequence length="64" mass="6831">MEAAAHAHDTESLQVAENELPSVAFNGGAWKLRDIVVLDDFLVGETLAQPTETGSAHNANERAD</sequence>
<proteinExistence type="predicted"/>
<dbReference type="Proteomes" id="UP001259832">
    <property type="component" value="Unassembled WGS sequence"/>
</dbReference>
<comment type="caution">
    <text evidence="1">The sequence shown here is derived from an EMBL/GenBank/DDBJ whole genome shotgun (WGS) entry which is preliminary data.</text>
</comment>
<evidence type="ECO:0000313" key="2">
    <source>
        <dbReference type="Proteomes" id="UP001259832"/>
    </source>
</evidence>
<organism evidence="1 2">
    <name type="scientific">Phytophthora citrophthora</name>
    <dbReference type="NCBI Taxonomy" id="4793"/>
    <lineage>
        <taxon>Eukaryota</taxon>
        <taxon>Sar</taxon>
        <taxon>Stramenopiles</taxon>
        <taxon>Oomycota</taxon>
        <taxon>Peronosporomycetes</taxon>
        <taxon>Peronosporales</taxon>
        <taxon>Peronosporaceae</taxon>
        <taxon>Phytophthora</taxon>
    </lineage>
</organism>
<name>A0AAD9GS54_9STRA</name>
<keyword evidence="2" id="KW-1185">Reference proteome</keyword>